<evidence type="ECO:0000313" key="1">
    <source>
        <dbReference type="EMBL" id="AWS00405.1"/>
    </source>
</evidence>
<protein>
    <submittedName>
        <fullName evidence="1">Uncharacterized protein</fullName>
    </submittedName>
</protein>
<proteinExistence type="predicted"/>
<keyword evidence="2" id="KW-1185">Reference proteome</keyword>
<dbReference type="RefSeq" id="WP_054837430.1">
    <property type="nucleotide sequence ID" value="NZ_BBBA01000057.1"/>
</dbReference>
<organism evidence="1 2">
    <name type="scientific">Metallosphaera hakonensis JCM 8857 = DSM 7519</name>
    <dbReference type="NCBI Taxonomy" id="1293036"/>
    <lineage>
        <taxon>Archaea</taxon>
        <taxon>Thermoproteota</taxon>
        <taxon>Thermoprotei</taxon>
        <taxon>Sulfolobales</taxon>
        <taxon>Sulfolobaceae</taxon>
        <taxon>Metallosphaera</taxon>
    </lineage>
</organism>
<dbReference type="EMBL" id="CP029287">
    <property type="protein sequence ID" value="AWS00405.1"/>
    <property type="molecule type" value="Genomic_DNA"/>
</dbReference>
<accession>A0A2U9IWM0</accession>
<dbReference type="AlphaFoldDB" id="A0A2U9IWM0"/>
<dbReference type="Proteomes" id="UP000247586">
    <property type="component" value="Chromosome"/>
</dbReference>
<gene>
    <name evidence="1" type="ORF">DFR87_12795</name>
</gene>
<dbReference type="GeneID" id="36836236"/>
<reference evidence="1" key="1">
    <citation type="submission" date="2018-05" db="EMBL/GenBank/DDBJ databases">
        <title>Complete Genome Sequences of Extremely Thermoacidophilic, Metal-Mobilizing Type-Strain Members of the Archaeal Family Sulfolobaceae: Acidianus brierleyi DSM-1651T, Acidianus sulfidivorans DSM-18786T, Metallosphaera hakonensis DSM-7519T, and Metallosphaera prunae DSM-10039T.</title>
        <authorList>
            <person name="Counts J.A."/>
            <person name="Kelly R.M."/>
        </authorList>
    </citation>
    <scope>NUCLEOTIDE SEQUENCE [LARGE SCALE GENOMIC DNA]</scope>
    <source>
        <strain evidence="1">HO1-1</strain>
    </source>
</reference>
<sequence>MEKVYASDLLNANYYGDMSRIGVIMDVNDPTKLVTKLGFFREVILYPMPDTLKETLELAGSLREHQVPTGIEGSPLSVEPQLRHENPMKFLNVSFQWKQNDYLTWDIDSRVNLKSGVDGYLIGRDFPIEDPRTGLLGFLLGKTSYVTFVRQEEEVSIGSINGGLKDEEYLIRPTKWMTDMTVVKIKERRRNEIVVNSWELFCRPLGSVFMPVTKGEIFDVIMKLKMRSSHYPLECLKCLESSRV</sequence>
<name>A0A2U9IWM0_9CREN</name>
<dbReference type="OrthoDB" id="34673at2157"/>
<dbReference type="KEGG" id="mhk:DFR87_12795"/>
<evidence type="ECO:0000313" key="2">
    <source>
        <dbReference type="Proteomes" id="UP000247586"/>
    </source>
</evidence>